<comment type="caution">
    <text evidence="1">The sequence shown here is derived from an EMBL/GenBank/DDBJ whole genome shotgun (WGS) entry which is preliminary data.</text>
</comment>
<evidence type="ECO:0008006" key="3">
    <source>
        <dbReference type="Google" id="ProtNLM"/>
    </source>
</evidence>
<accession>A0AAV3QQ74</accession>
<name>A0AAV3QQ74_LITER</name>
<gene>
    <name evidence="1" type="ORF">LIER_20604</name>
</gene>
<reference evidence="1 2" key="1">
    <citation type="submission" date="2024-01" db="EMBL/GenBank/DDBJ databases">
        <title>The complete chloroplast genome sequence of Lithospermum erythrorhizon: insights into the phylogenetic relationship among Boraginaceae species and the maternal lineages of purple gromwells.</title>
        <authorList>
            <person name="Okada T."/>
            <person name="Watanabe K."/>
        </authorList>
    </citation>
    <scope>NUCLEOTIDE SEQUENCE [LARGE SCALE GENOMIC DNA]</scope>
</reference>
<dbReference type="InterPro" id="IPR052929">
    <property type="entry name" value="RNase_H-like_EbsB-rel"/>
</dbReference>
<dbReference type="PANTHER" id="PTHR47074">
    <property type="entry name" value="BNAC02G40300D PROTEIN"/>
    <property type="match status" value="1"/>
</dbReference>
<dbReference type="AlphaFoldDB" id="A0AAV3QQ74"/>
<evidence type="ECO:0000313" key="2">
    <source>
        <dbReference type="Proteomes" id="UP001454036"/>
    </source>
</evidence>
<dbReference type="PANTHER" id="PTHR47074:SF48">
    <property type="entry name" value="POLYNUCLEOTIDYL TRANSFERASE, RIBONUCLEASE H-LIKE SUPERFAMILY PROTEIN"/>
    <property type="match status" value="1"/>
</dbReference>
<dbReference type="EMBL" id="BAABME010005261">
    <property type="protein sequence ID" value="GAA0165122.1"/>
    <property type="molecule type" value="Genomic_DNA"/>
</dbReference>
<sequence length="127" mass="14188">MEGIRLADFGAANTETELCATVRQRVINERGDLTKWGLPPQGVIKANTDATWLKDLKKRIVGMDRMVATNDRWTFQGAYCKKLLIVNSAIQAEAMAIREGMEFAKGKNWHRLEFGTREGLATIGAYA</sequence>
<protein>
    <recommendedName>
        <fullName evidence="3">RNase H type-1 domain-containing protein</fullName>
    </recommendedName>
</protein>
<evidence type="ECO:0000313" key="1">
    <source>
        <dbReference type="EMBL" id="GAA0165122.1"/>
    </source>
</evidence>
<organism evidence="1 2">
    <name type="scientific">Lithospermum erythrorhizon</name>
    <name type="common">Purple gromwell</name>
    <name type="synonym">Lithospermum officinale var. erythrorhizon</name>
    <dbReference type="NCBI Taxonomy" id="34254"/>
    <lineage>
        <taxon>Eukaryota</taxon>
        <taxon>Viridiplantae</taxon>
        <taxon>Streptophyta</taxon>
        <taxon>Embryophyta</taxon>
        <taxon>Tracheophyta</taxon>
        <taxon>Spermatophyta</taxon>
        <taxon>Magnoliopsida</taxon>
        <taxon>eudicotyledons</taxon>
        <taxon>Gunneridae</taxon>
        <taxon>Pentapetalae</taxon>
        <taxon>asterids</taxon>
        <taxon>lamiids</taxon>
        <taxon>Boraginales</taxon>
        <taxon>Boraginaceae</taxon>
        <taxon>Boraginoideae</taxon>
        <taxon>Lithospermeae</taxon>
        <taxon>Lithospermum</taxon>
    </lineage>
</organism>
<proteinExistence type="predicted"/>
<keyword evidence="2" id="KW-1185">Reference proteome</keyword>
<dbReference type="Proteomes" id="UP001454036">
    <property type="component" value="Unassembled WGS sequence"/>
</dbReference>